<organism evidence="1 2">
    <name type="scientific">Leadbettera azotonutricia (strain ATCC BAA-888 / DSM 13862 / ZAS-9)</name>
    <name type="common">Treponema azotonutricium</name>
    <dbReference type="NCBI Taxonomy" id="545695"/>
    <lineage>
        <taxon>Bacteria</taxon>
        <taxon>Pseudomonadati</taxon>
        <taxon>Spirochaetota</taxon>
        <taxon>Spirochaetia</taxon>
        <taxon>Spirochaetales</taxon>
        <taxon>Breznakiellaceae</taxon>
        <taxon>Leadbettera</taxon>
    </lineage>
</organism>
<keyword evidence="2" id="KW-1185">Reference proteome</keyword>
<evidence type="ECO:0000313" key="1">
    <source>
        <dbReference type="EMBL" id="AEF80418.1"/>
    </source>
</evidence>
<proteinExistence type="predicted"/>
<dbReference type="KEGG" id="taz:TREAZ_2685"/>
<dbReference type="AlphaFoldDB" id="F5YDS9"/>
<sequence>MYKNQYFLIKRLSTTLGNSLAIRASSKTIPISNIIITKDAK</sequence>
<dbReference type="STRING" id="545695.TREAZ_2685"/>
<reference evidence="2" key="1">
    <citation type="submission" date="2009-12" db="EMBL/GenBank/DDBJ databases">
        <title>Complete sequence of Treponema azotonutricium strain ZAS-9.</title>
        <authorList>
            <person name="Tetu S.G."/>
            <person name="Matson E."/>
            <person name="Ren Q."/>
            <person name="Seshadri R."/>
            <person name="Elbourne L."/>
            <person name="Hassan K.A."/>
            <person name="Durkin A."/>
            <person name="Radune D."/>
            <person name="Mohamoud Y."/>
            <person name="Shay R."/>
            <person name="Jin S."/>
            <person name="Zhang X."/>
            <person name="Lucey K."/>
            <person name="Ballor N.R."/>
            <person name="Ottesen E."/>
            <person name="Rosenthal R."/>
            <person name="Allen A."/>
            <person name="Leadbetter J.R."/>
            <person name="Paulsen I.T."/>
        </authorList>
    </citation>
    <scope>NUCLEOTIDE SEQUENCE [LARGE SCALE GENOMIC DNA]</scope>
    <source>
        <strain evidence="2">ATCC BAA-888 / DSM 13862 / ZAS-9</strain>
    </source>
</reference>
<accession>F5YDS9</accession>
<name>F5YDS9_LEAAZ</name>
<gene>
    <name evidence="1" type="ordered locus">TREAZ_2685</name>
</gene>
<reference evidence="1 2" key="2">
    <citation type="journal article" date="2011" name="ISME J.">
        <title>RNA-seq reveals cooperative metabolic interactions between two termite-gut spirochete species in co-culture.</title>
        <authorList>
            <person name="Rosenthal A.Z."/>
            <person name="Matson E.G."/>
            <person name="Eldar A."/>
            <person name="Leadbetter J.R."/>
        </authorList>
    </citation>
    <scope>NUCLEOTIDE SEQUENCE [LARGE SCALE GENOMIC DNA]</scope>
    <source>
        <strain evidence="2">ATCC BAA-888 / DSM 13862 / ZAS-9</strain>
    </source>
</reference>
<dbReference type="HOGENOM" id="CLU_3278166_0_0_12"/>
<dbReference type="Proteomes" id="UP000009222">
    <property type="component" value="Chromosome"/>
</dbReference>
<dbReference type="InParanoid" id="F5YDS9"/>
<evidence type="ECO:0000313" key="2">
    <source>
        <dbReference type="Proteomes" id="UP000009222"/>
    </source>
</evidence>
<protein>
    <submittedName>
        <fullName evidence="1">Uncharacterized protein</fullName>
    </submittedName>
</protein>
<dbReference type="EMBL" id="CP001841">
    <property type="protein sequence ID" value="AEF80418.1"/>
    <property type="molecule type" value="Genomic_DNA"/>
</dbReference>